<comment type="caution">
    <text evidence="1">The sequence shown here is derived from an EMBL/GenBank/DDBJ whole genome shotgun (WGS) entry which is preliminary data.</text>
</comment>
<dbReference type="RefSeq" id="XP_067917106.1">
    <property type="nucleotide sequence ID" value="XM_068070918.1"/>
</dbReference>
<dbReference type="EMBL" id="MIGC01008427">
    <property type="protein sequence ID" value="PHJ15372.1"/>
    <property type="molecule type" value="Genomic_DNA"/>
</dbReference>
<reference evidence="1 2" key="1">
    <citation type="journal article" date="2017" name="Int. J. Parasitol.">
        <title>The genome of the protozoan parasite Cystoisospora suis and a reverse vaccinology approach to identify vaccine candidates.</title>
        <authorList>
            <person name="Palmieri N."/>
            <person name="Shrestha A."/>
            <person name="Ruttkowski B."/>
            <person name="Beck T."/>
            <person name="Vogl C."/>
            <person name="Tomley F."/>
            <person name="Blake D.P."/>
            <person name="Joachim A."/>
        </authorList>
    </citation>
    <scope>NUCLEOTIDE SEQUENCE [LARGE SCALE GENOMIC DNA]</scope>
    <source>
        <strain evidence="1 2">Wien I</strain>
    </source>
</reference>
<dbReference type="AlphaFoldDB" id="A0A2C6KFQ0"/>
<keyword evidence="2" id="KW-1185">Reference proteome</keyword>
<organism evidence="1 2">
    <name type="scientific">Cystoisospora suis</name>
    <dbReference type="NCBI Taxonomy" id="483139"/>
    <lineage>
        <taxon>Eukaryota</taxon>
        <taxon>Sar</taxon>
        <taxon>Alveolata</taxon>
        <taxon>Apicomplexa</taxon>
        <taxon>Conoidasida</taxon>
        <taxon>Coccidia</taxon>
        <taxon>Eucoccidiorida</taxon>
        <taxon>Eimeriorina</taxon>
        <taxon>Sarcocystidae</taxon>
        <taxon>Cystoisospora</taxon>
    </lineage>
</organism>
<gene>
    <name evidence="1" type="ORF">CSUI_010817</name>
</gene>
<proteinExistence type="predicted"/>
<dbReference type="GeneID" id="94434129"/>
<dbReference type="Proteomes" id="UP000221165">
    <property type="component" value="Unassembled WGS sequence"/>
</dbReference>
<evidence type="ECO:0000313" key="2">
    <source>
        <dbReference type="Proteomes" id="UP000221165"/>
    </source>
</evidence>
<dbReference type="VEuPathDB" id="ToxoDB:CSUI_010817"/>
<accession>A0A2C6KFQ0</accession>
<name>A0A2C6KFQ0_9APIC</name>
<protein>
    <submittedName>
        <fullName evidence="1">Uncharacterized protein</fullName>
    </submittedName>
</protein>
<sequence length="73" mass="8140">MGVLSVRSVTQGLSEITRRSITVGRWCQRPVVSHDCVWSLLSAWCLSLFPPRLGHGRLTKTFQSGCLKAMSHL</sequence>
<evidence type="ECO:0000313" key="1">
    <source>
        <dbReference type="EMBL" id="PHJ15372.1"/>
    </source>
</evidence>